<evidence type="ECO:0000256" key="2">
    <source>
        <dbReference type="ARBA" id="ARBA00022473"/>
    </source>
</evidence>
<gene>
    <name evidence="9" type="primary">5571999</name>
</gene>
<feature type="region of interest" description="Disordered" evidence="8">
    <location>
        <begin position="205"/>
        <end position="227"/>
    </location>
</feature>
<reference evidence="9" key="2">
    <citation type="submission" date="2020-05" db="UniProtKB">
        <authorList>
            <consortium name="EnsemblMetazoa"/>
        </authorList>
    </citation>
    <scope>IDENTIFICATION</scope>
    <source>
        <strain evidence="9">LVP_AGWG</strain>
    </source>
</reference>
<feature type="compositionally biased region" description="Basic residues" evidence="8">
    <location>
        <begin position="205"/>
        <end position="218"/>
    </location>
</feature>
<evidence type="ECO:0000256" key="4">
    <source>
        <dbReference type="ARBA" id="ARBA00023125"/>
    </source>
</evidence>
<dbReference type="PROSITE" id="PS00658">
    <property type="entry name" value="FORK_HEAD_2"/>
    <property type="match status" value="1"/>
</dbReference>
<dbReference type="InterPro" id="IPR047119">
    <property type="entry name" value="FOXN2/3-like"/>
</dbReference>
<organism evidence="9 10">
    <name type="scientific">Aedes aegypti</name>
    <name type="common">Yellowfever mosquito</name>
    <name type="synonym">Culex aegypti</name>
    <dbReference type="NCBI Taxonomy" id="7159"/>
    <lineage>
        <taxon>Eukaryota</taxon>
        <taxon>Metazoa</taxon>
        <taxon>Ecdysozoa</taxon>
        <taxon>Arthropoda</taxon>
        <taxon>Hexapoda</taxon>
        <taxon>Insecta</taxon>
        <taxon>Pterygota</taxon>
        <taxon>Neoptera</taxon>
        <taxon>Endopterygota</taxon>
        <taxon>Diptera</taxon>
        <taxon>Nematocera</taxon>
        <taxon>Culicoidea</taxon>
        <taxon>Culicidae</taxon>
        <taxon>Culicinae</taxon>
        <taxon>Aedini</taxon>
        <taxon>Aedes</taxon>
        <taxon>Stegomyia</taxon>
    </lineage>
</organism>
<evidence type="ECO:0000256" key="7">
    <source>
        <dbReference type="PROSITE-ProRule" id="PRU00089"/>
    </source>
</evidence>
<feature type="region of interest" description="Disordered" evidence="8">
    <location>
        <begin position="311"/>
        <end position="339"/>
    </location>
</feature>
<dbReference type="InterPro" id="IPR036390">
    <property type="entry name" value="WH_DNA-bd_sf"/>
</dbReference>
<keyword evidence="2" id="KW-0217">Developmental protein</keyword>
<keyword evidence="10" id="KW-1185">Reference proteome</keyword>
<evidence type="ECO:0000256" key="3">
    <source>
        <dbReference type="ARBA" id="ARBA00023015"/>
    </source>
</evidence>
<dbReference type="Gene3D" id="1.10.10.10">
    <property type="entry name" value="Winged helix-like DNA-binding domain superfamily/Winged helix DNA-binding domain"/>
    <property type="match status" value="1"/>
</dbReference>
<name>A0A6I8TJH2_AEDAE</name>
<dbReference type="OrthoDB" id="5954824at2759"/>
<dbReference type="PROSITE" id="PS50039">
    <property type="entry name" value="FORK_HEAD_3"/>
    <property type="match status" value="1"/>
</dbReference>
<sequence length="685" mass="76005">MSRSSPPFTVVTSASASGSVMVPLEQYETDQTDQISAMRQLKRKHSEERFQAYHYQDQGHSIHKVRKDNHLQLQDVDHFHGFGQAFHGPTPEFQVIAASDGNNNQNHIHQEQQQLGYIYEVSGSASVPAIPVPESQMIAQEIPTSSNGIVLTDISSSTWTSTQELLDLDRKPTLTIQTDSHHAFPIVSADHHHHQQLQQDLLNHHNHHHHHQPHHHHQQQQLQHQQQGNFHVHQAVHPQCGSNHTKTQELTIVTSSSCGRTSTAASVAGVGAGNVRRVQPPVTPEAPEDIEDKNLSWLFNFKLEDLPHLSPEAKRKQAPKNGTGPSSGGPTATSTSTSTTALGVHLESDSGLDQTTAIEEDDMNVAENVTIENSAAAASAATAKVTKKPPFTYTELIEYALEDKGELTVSGIYQWISDHFPFYKSNDDRWKNSVRHNLSINPHFRKGNKAPQGAGHLWTISSRDSEANFLAWEHKRQRLELFFKMEAANAKTQKDPPPGSPTSEEIAAATASLAQYEPHSPGQVPVNESLDYRHAQPGSSGQSLQPPLGAQQPMYANIPNNQFEVVQGEELKRSAGEILNGVRRNVEVQIVHPINSNNFQAYALLDSDYYLADYLNPVSKEEIVQECGLRSATGHRSDAVPPTDYYITTIDPIELGINMSSSQDEDQILFEDDFNLNYFGNNIMT</sequence>
<evidence type="ECO:0000256" key="6">
    <source>
        <dbReference type="ARBA" id="ARBA00023242"/>
    </source>
</evidence>
<dbReference type="SMART" id="SM00339">
    <property type="entry name" value="FH"/>
    <property type="match status" value="1"/>
</dbReference>
<evidence type="ECO:0000313" key="10">
    <source>
        <dbReference type="Proteomes" id="UP000008820"/>
    </source>
</evidence>
<dbReference type="SUPFAM" id="SSF46785">
    <property type="entry name" value="Winged helix' DNA-binding domain"/>
    <property type="match status" value="1"/>
</dbReference>
<evidence type="ECO:0000256" key="8">
    <source>
        <dbReference type="SAM" id="MobiDB-lite"/>
    </source>
</evidence>
<dbReference type="AlphaFoldDB" id="A0A6I8TJH2"/>
<dbReference type="EnsemblMetazoa" id="AAEL009489-RB">
    <property type="protein sequence ID" value="AAEL009489-PB"/>
    <property type="gene ID" value="AAEL009489"/>
</dbReference>
<dbReference type="GO" id="GO:0003700">
    <property type="term" value="F:DNA-binding transcription factor activity"/>
    <property type="evidence" value="ECO:0007669"/>
    <property type="project" value="InterPro"/>
</dbReference>
<feature type="DNA-binding region" description="Fork-head" evidence="7">
    <location>
        <begin position="388"/>
        <end position="479"/>
    </location>
</feature>
<feature type="compositionally biased region" description="Low complexity" evidence="8">
    <location>
        <begin position="322"/>
        <end position="339"/>
    </location>
</feature>
<reference evidence="9 10" key="1">
    <citation type="submission" date="2017-06" db="EMBL/GenBank/DDBJ databases">
        <title>Aedes aegypti genome working group (AGWG) sequencing and assembly.</title>
        <authorList>
            <consortium name="Aedes aegypti Genome Working Group (AGWG)"/>
            <person name="Matthews B.J."/>
        </authorList>
    </citation>
    <scope>NUCLEOTIDE SEQUENCE [LARGE SCALE GENOMIC DNA]</scope>
    <source>
        <strain evidence="9 10">LVP_AGWG</strain>
    </source>
</reference>
<dbReference type="InterPro" id="IPR001766">
    <property type="entry name" value="Fork_head_dom"/>
</dbReference>
<dbReference type="Proteomes" id="UP000008820">
    <property type="component" value="Chromosome 1"/>
</dbReference>
<evidence type="ECO:0000256" key="5">
    <source>
        <dbReference type="ARBA" id="ARBA00023163"/>
    </source>
</evidence>
<dbReference type="InterPro" id="IPR036388">
    <property type="entry name" value="WH-like_DNA-bd_sf"/>
</dbReference>
<dbReference type="GO" id="GO:0005634">
    <property type="term" value="C:nucleus"/>
    <property type="evidence" value="ECO:0007669"/>
    <property type="project" value="UniProtKB-SubCell"/>
</dbReference>
<proteinExistence type="predicted"/>
<protein>
    <submittedName>
        <fullName evidence="9">Uncharacterized protein</fullName>
    </submittedName>
</protein>
<evidence type="ECO:0000256" key="1">
    <source>
        <dbReference type="ARBA" id="ARBA00004123"/>
    </source>
</evidence>
<dbReference type="PRINTS" id="PR00053">
    <property type="entry name" value="FORKHEAD"/>
</dbReference>
<dbReference type="PANTHER" id="PTHR13962:SF17">
    <property type="entry name" value="FORKHEAD BOX PROTEIN N4"/>
    <property type="match status" value="1"/>
</dbReference>
<dbReference type="InParanoid" id="A0A6I8TJH2"/>
<dbReference type="GO" id="GO:0000987">
    <property type="term" value="F:cis-regulatory region sequence-specific DNA binding"/>
    <property type="evidence" value="ECO:0007669"/>
    <property type="project" value="TreeGrafter"/>
</dbReference>
<dbReference type="InterPro" id="IPR030456">
    <property type="entry name" value="TF_fork_head_CS_2"/>
</dbReference>
<keyword evidence="5" id="KW-0804">Transcription</keyword>
<evidence type="ECO:0000313" key="9">
    <source>
        <dbReference type="EnsemblMetazoa" id="AAEL009489-PB"/>
    </source>
</evidence>
<feature type="region of interest" description="Disordered" evidence="8">
    <location>
        <begin position="517"/>
        <end position="553"/>
    </location>
</feature>
<dbReference type="PANTHER" id="PTHR13962">
    <property type="entry name" value="FORKHEAD BOX PROTEIN N3-LIKE PROTEIN-RELATED"/>
    <property type="match status" value="1"/>
</dbReference>
<accession>A0A6I8TJH2</accession>
<dbReference type="CDD" id="cd00059">
    <property type="entry name" value="FH_FOX"/>
    <property type="match status" value="1"/>
</dbReference>
<keyword evidence="4 7" id="KW-0238">DNA-binding</keyword>
<comment type="subcellular location">
    <subcellularLocation>
        <location evidence="1 7">Nucleus</location>
    </subcellularLocation>
</comment>
<dbReference type="Pfam" id="PF00250">
    <property type="entry name" value="Forkhead"/>
    <property type="match status" value="1"/>
</dbReference>
<keyword evidence="6 7" id="KW-0539">Nucleus</keyword>
<keyword evidence="3" id="KW-0805">Transcription regulation</keyword>